<dbReference type="InterPro" id="IPR004115">
    <property type="entry name" value="GAD-like_sf"/>
</dbReference>
<evidence type="ECO:0000256" key="1">
    <source>
        <dbReference type="ARBA" id="ARBA00006303"/>
    </source>
</evidence>
<dbReference type="InterPro" id="IPR045864">
    <property type="entry name" value="aa-tRNA-synth_II/BPL/LPL"/>
</dbReference>
<comment type="catalytic activity">
    <reaction evidence="7">
        <text>tRNA(Asx) + L-aspartate + ATP = L-aspartyl-tRNA(Asx) + AMP + diphosphate</text>
        <dbReference type="Rhea" id="RHEA:18349"/>
        <dbReference type="Rhea" id="RHEA-COMP:9710"/>
        <dbReference type="Rhea" id="RHEA-COMP:9711"/>
        <dbReference type="ChEBI" id="CHEBI:29991"/>
        <dbReference type="ChEBI" id="CHEBI:30616"/>
        <dbReference type="ChEBI" id="CHEBI:33019"/>
        <dbReference type="ChEBI" id="CHEBI:78442"/>
        <dbReference type="ChEBI" id="CHEBI:78516"/>
        <dbReference type="ChEBI" id="CHEBI:456215"/>
        <dbReference type="EC" id="6.1.1.23"/>
    </reaction>
</comment>
<evidence type="ECO:0000256" key="7">
    <source>
        <dbReference type="HAMAP-Rule" id="MF_00044"/>
    </source>
</evidence>
<dbReference type="InterPro" id="IPR006195">
    <property type="entry name" value="aa-tRNA-synth_II"/>
</dbReference>
<feature type="binding site" evidence="7">
    <location>
        <position position="507"/>
    </location>
    <ligand>
        <name>L-aspartate</name>
        <dbReference type="ChEBI" id="CHEBI:29991"/>
    </ligand>
</feature>
<dbReference type="CDD" id="cd00777">
    <property type="entry name" value="AspRS_core"/>
    <property type="match status" value="1"/>
</dbReference>
<evidence type="ECO:0000256" key="6">
    <source>
        <dbReference type="ARBA" id="ARBA00023146"/>
    </source>
</evidence>
<dbReference type="GO" id="GO:0004815">
    <property type="term" value="F:aspartate-tRNA ligase activity"/>
    <property type="evidence" value="ECO:0007669"/>
    <property type="project" value="UniProtKB-UniRule"/>
</dbReference>
<dbReference type="HAMAP" id="MF_00044">
    <property type="entry name" value="Asp_tRNA_synth_type1"/>
    <property type="match status" value="1"/>
</dbReference>
<dbReference type="GO" id="GO:0005737">
    <property type="term" value="C:cytoplasm"/>
    <property type="evidence" value="ECO:0007669"/>
    <property type="project" value="UniProtKB-SubCell"/>
</dbReference>
<keyword evidence="5 7" id="KW-0648">Protein biosynthesis</keyword>
<dbReference type="PRINTS" id="PR01042">
    <property type="entry name" value="TRNASYNTHASP"/>
</dbReference>
<evidence type="ECO:0000259" key="8">
    <source>
        <dbReference type="PROSITE" id="PS50862"/>
    </source>
</evidence>
<dbReference type="GO" id="GO:0005524">
    <property type="term" value="F:ATP binding"/>
    <property type="evidence" value="ECO:0007669"/>
    <property type="project" value="UniProtKB-UniRule"/>
</dbReference>
<comment type="function">
    <text evidence="7">Aspartyl-tRNA synthetase with relaxed tRNA specificity since it is able to aspartylate not only its cognate tRNA(Asp) but also tRNA(Asn). Reaction proceeds in two steps: L-aspartate is first activated by ATP to form Asp-AMP and then transferred to the acceptor end of tRNA(Asp/Asn).</text>
</comment>
<dbReference type="PROSITE" id="PS50862">
    <property type="entry name" value="AA_TRNA_LIGASE_II"/>
    <property type="match status" value="1"/>
</dbReference>
<dbReference type="Gene3D" id="3.30.930.10">
    <property type="entry name" value="Bira Bifunctional Protein, Domain 2"/>
    <property type="match status" value="1"/>
</dbReference>
<dbReference type="GO" id="GO:0003676">
    <property type="term" value="F:nucleic acid binding"/>
    <property type="evidence" value="ECO:0007669"/>
    <property type="project" value="InterPro"/>
</dbReference>
<protein>
    <recommendedName>
        <fullName evidence="7">Aspartate--tRNA(Asp/Asn) ligase</fullName>
        <ecNumber evidence="7">6.1.1.23</ecNumber>
    </recommendedName>
    <alternativeName>
        <fullName evidence="7">Aspartyl-tRNA synthetase</fullName>
        <shortName evidence="7">AspRS</shortName>
    </alternativeName>
    <alternativeName>
        <fullName evidence="7">Non-discriminating aspartyl-tRNA synthetase</fullName>
        <shortName evidence="7">ND-AspRS</shortName>
    </alternativeName>
</protein>
<organism evidence="9 10">
    <name type="scientific">Methylomusa anaerophila</name>
    <dbReference type="NCBI Taxonomy" id="1930071"/>
    <lineage>
        <taxon>Bacteria</taxon>
        <taxon>Bacillati</taxon>
        <taxon>Bacillota</taxon>
        <taxon>Negativicutes</taxon>
        <taxon>Selenomonadales</taxon>
        <taxon>Sporomusaceae</taxon>
        <taxon>Methylomusa</taxon>
    </lineage>
</organism>
<evidence type="ECO:0000256" key="4">
    <source>
        <dbReference type="ARBA" id="ARBA00022840"/>
    </source>
</evidence>
<dbReference type="CDD" id="cd04317">
    <property type="entry name" value="EcAspRS_like_N"/>
    <property type="match status" value="1"/>
</dbReference>
<dbReference type="Proteomes" id="UP000276437">
    <property type="component" value="Chromosome"/>
</dbReference>
<dbReference type="GO" id="GO:0050560">
    <property type="term" value="F:aspartate-tRNA(Asn) ligase activity"/>
    <property type="evidence" value="ECO:0007669"/>
    <property type="project" value="UniProtKB-EC"/>
</dbReference>
<dbReference type="PANTHER" id="PTHR22594:SF5">
    <property type="entry name" value="ASPARTATE--TRNA LIGASE, MITOCHONDRIAL"/>
    <property type="match status" value="1"/>
</dbReference>
<feature type="site" description="Important for tRNA non-discrimination" evidence="7">
    <location>
        <position position="49"/>
    </location>
</feature>
<dbReference type="InterPro" id="IPR047089">
    <property type="entry name" value="Asp-tRNA-ligase_1_N"/>
</dbReference>
<dbReference type="EMBL" id="AP018449">
    <property type="protein sequence ID" value="BBB92882.1"/>
    <property type="molecule type" value="Genomic_DNA"/>
</dbReference>
<feature type="binding site" evidence="7">
    <location>
        <position position="248"/>
    </location>
    <ligand>
        <name>ATP</name>
        <dbReference type="ChEBI" id="CHEBI:30616"/>
    </ligand>
</feature>
<comment type="caution">
    <text evidence="7">Lacks conserved residue(s) required for the propagation of feature annotation.</text>
</comment>
<keyword evidence="2 7" id="KW-0436">Ligase</keyword>
<dbReference type="InterPro" id="IPR004364">
    <property type="entry name" value="Aa-tRNA-synt_II"/>
</dbReference>
<evidence type="ECO:0000256" key="2">
    <source>
        <dbReference type="ARBA" id="ARBA00022598"/>
    </source>
</evidence>
<dbReference type="EC" id="6.1.1.23" evidence="7"/>
<dbReference type="InterPro" id="IPR004365">
    <property type="entry name" value="NA-bd_OB_tRNA"/>
</dbReference>
<keyword evidence="10" id="KW-1185">Reference proteome</keyword>
<feature type="binding site" evidence="7">
    <location>
        <position position="466"/>
    </location>
    <ligand>
        <name>L-aspartate</name>
        <dbReference type="ChEBI" id="CHEBI:29991"/>
    </ligand>
</feature>
<dbReference type="InterPro" id="IPR002312">
    <property type="entry name" value="Asp/Asn-tRNA-synth_IIb"/>
</dbReference>
<dbReference type="InterPro" id="IPR029351">
    <property type="entry name" value="GAD_dom"/>
</dbReference>
<gene>
    <name evidence="7 9" type="primary">aspS</name>
    <name evidence="9" type="ORF">MAMMFC1_03590</name>
</gene>
<dbReference type="Pfam" id="PF00152">
    <property type="entry name" value="tRNA-synt_2"/>
    <property type="match status" value="1"/>
</dbReference>
<comment type="similarity">
    <text evidence="1 7">Belongs to the class-II aminoacyl-tRNA synthetase family. Type 1 subfamily.</text>
</comment>
<dbReference type="KEGG" id="mana:MAMMFC1_03590"/>
<keyword evidence="6 7" id="KW-0030">Aminoacyl-tRNA synthetase</keyword>
<keyword evidence="7" id="KW-0963">Cytoplasm</keyword>
<reference evidence="9 10" key="1">
    <citation type="journal article" date="2018" name="Int. J. Syst. Evol. Microbiol.">
        <title>Methylomusa anaerophila gen. nov., sp. nov., an anaerobic methanol-utilizing bacterium isolated from a microbial fuel cell.</title>
        <authorList>
            <person name="Amano N."/>
            <person name="Yamamuro A."/>
            <person name="Miyahara M."/>
            <person name="Kouzuma A."/>
            <person name="Abe T."/>
            <person name="Watanabe K."/>
        </authorList>
    </citation>
    <scope>NUCLEOTIDE SEQUENCE [LARGE SCALE GENOMIC DNA]</scope>
    <source>
        <strain evidence="9 10">MMFC1</strain>
    </source>
</reference>
<feature type="binding site" evidence="7">
    <location>
        <begin position="552"/>
        <end position="555"/>
    </location>
    <ligand>
        <name>ATP</name>
        <dbReference type="ChEBI" id="CHEBI:30616"/>
    </ligand>
</feature>
<dbReference type="GO" id="GO:0140096">
    <property type="term" value="F:catalytic activity, acting on a protein"/>
    <property type="evidence" value="ECO:0007669"/>
    <property type="project" value="UniProtKB-ARBA"/>
</dbReference>
<evidence type="ECO:0000256" key="5">
    <source>
        <dbReference type="ARBA" id="ARBA00022917"/>
    </source>
</evidence>
<dbReference type="NCBIfam" id="TIGR00459">
    <property type="entry name" value="aspS_bact"/>
    <property type="match status" value="1"/>
</dbReference>
<feature type="region of interest" description="Aspartate" evidence="7">
    <location>
        <begin position="217"/>
        <end position="220"/>
    </location>
</feature>
<dbReference type="SUPFAM" id="SSF55261">
    <property type="entry name" value="GAD domain-like"/>
    <property type="match status" value="1"/>
</dbReference>
<dbReference type="GO" id="GO:0016740">
    <property type="term" value="F:transferase activity"/>
    <property type="evidence" value="ECO:0007669"/>
    <property type="project" value="UniProtKB-ARBA"/>
</dbReference>
<dbReference type="Gene3D" id="2.40.50.140">
    <property type="entry name" value="Nucleic acid-binding proteins"/>
    <property type="match status" value="1"/>
</dbReference>
<feature type="binding site" evidence="7">
    <location>
        <position position="500"/>
    </location>
    <ligand>
        <name>ATP</name>
        <dbReference type="ChEBI" id="CHEBI:30616"/>
    </ligand>
</feature>
<dbReference type="SUPFAM" id="SSF55681">
    <property type="entry name" value="Class II aaRS and biotin synthetases"/>
    <property type="match status" value="1"/>
</dbReference>
<feature type="domain" description="Aminoacyl-transfer RNA synthetases class-II family profile" evidence="8">
    <location>
        <begin position="160"/>
        <end position="586"/>
    </location>
</feature>
<dbReference type="NCBIfam" id="NF001750">
    <property type="entry name" value="PRK00476.1"/>
    <property type="match status" value="1"/>
</dbReference>
<evidence type="ECO:0000256" key="3">
    <source>
        <dbReference type="ARBA" id="ARBA00022741"/>
    </source>
</evidence>
<dbReference type="Pfam" id="PF01336">
    <property type="entry name" value="tRNA_anti-codon"/>
    <property type="match status" value="1"/>
</dbReference>
<dbReference type="InterPro" id="IPR012340">
    <property type="entry name" value="NA-bd_OB-fold"/>
</dbReference>
<proteinExistence type="inferred from homology"/>
<feature type="binding site" evidence="7">
    <location>
        <position position="239"/>
    </location>
    <ligand>
        <name>L-aspartate</name>
        <dbReference type="ChEBI" id="CHEBI:29991"/>
    </ligand>
</feature>
<keyword evidence="4 7" id="KW-0067">ATP-binding</keyword>
<dbReference type="Gene3D" id="3.30.1360.30">
    <property type="entry name" value="GAD-like domain"/>
    <property type="match status" value="1"/>
</dbReference>
<accession>A0A348AP84</accession>
<name>A0A348AP84_9FIRM</name>
<comment type="subcellular location">
    <subcellularLocation>
        <location evidence="7">Cytoplasm</location>
    </subcellularLocation>
</comment>
<dbReference type="SUPFAM" id="SSF50249">
    <property type="entry name" value="Nucleic acid-binding proteins"/>
    <property type="match status" value="1"/>
</dbReference>
<dbReference type="InterPro" id="IPR004524">
    <property type="entry name" value="Asp-tRNA-ligase_1"/>
</dbReference>
<dbReference type="InterPro" id="IPR047090">
    <property type="entry name" value="AspRS_core"/>
</dbReference>
<dbReference type="AlphaFoldDB" id="A0A348AP84"/>
<sequence>MAEIETVGCESSIDLPQGLKRTHPCNALREQHAGQEVTLCGWVSRRRDHGGLIFIDLRDRSGFIQIVFSPEVELNAFNKAETVRNEYVLAVRGKVKLRSESTMNPNMATGAVEVYGHELRILNTAKTPPFYIQDNIDVDETLRLKYRYLDLRRPEMQRDLMLRHRVTKTMRDFLDKHEFVEIETPMLTRSTPEGARDYLVPSRVNPGKFYALPQSPQIFKQLLMVAGMERYFQITRCFRDEDLRADRQPEFTQLDIEMSFIDREDILSLMERMIAYIFKESLDINVPTPFPRISYDEAMAKYGSDKPDLRFEMEIKDISAAVRNSGFKVFDNVLANGGQVRAINVKGNANIPRRELDGLVDYAAIYGAKGLAWMCYTKEGIKSPITKFFNEQTLNQITELTAAETGDLLLIVADKAKVIAAALGQLRLEMARRLNLIDPNKLSFLWIIDFPMFEFDEEEKRWVAMHHPFTSPREEDVFYLGHEPDRIKAKAYDMVLNGIELGGGSIRIYHRDLQEKIFSAIGLSPEEAVEKFGFLLEAFEYGTPPHGGIAFGLDRLIMLMAKRSSLRDVIAFPKTQSASDVMTQAPSEVSPRQLKELFIKAEVLSKK</sequence>
<dbReference type="GO" id="GO:0006422">
    <property type="term" value="P:aspartyl-tRNA aminoacylation"/>
    <property type="evidence" value="ECO:0007669"/>
    <property type="project" value="UniProtKB-UniRule"/>
</dbReference>
<comment type="subunit">
    <text evidence="7">Homodimer.</text>
</comment>
<dbReference type="Pfam" id="PF02938">
    <property type="entry name" value="GAD"/>
    <property type="match status" value="1"/>
</dbReference>
<dbReference type="PANTHER" id="PTHR22594">
    <property type="entry name" value="ASPARTYL/LYSYL-TRNA SYNTHETASE"/>
    <property type="match status" value="1"/>
</dbReference>
<evidence type="ECO:0000313" key="10">
    <source>
        <dbReference type="Proteomes" id="UP000276437"/>
    </source>
</evidence>
<feature type="binding site" evidence="7">
    <location>
        <begin position="239"/>
        <end position="241"/>
    </location>
    <ligand>
        <name>ATP</name>
        <dbReference type="ChEBI" id="CHEBI:30616"/>
    </ligand>
</feature>
<evidence type="ECO:0000313" key="9">
    <source>
        <dbReference type="EMBL" id="BBB92882.1"/>
    </source>
</evidence>
<feature type="binding site" evidence="7">
    <location>
        <position position="193"/>
    </location>
    <ligand>
        <name>L-aspartate</name>
        <dbReference type="ChEBI" id="CHEBI:29991"/>
    </ligand>
</feature>
<keyword evidence="3 7" id="KW-0547">Nucleotide-binding</keyword>